<dbReference type="InterPro" id="IPR051471">
    <property type="entry name" value="Bacterial_PTS_sugar_comp"/>
</dbReference>
<name>D9RZ80_THEOJ</name>
<dbReference type="GO" id="GO:0009401">
    <property type="term" value="P:phosphoenolpyruvate-dependent sugar phosphotransferase system"/>
    <property type="evidence" value="ECO:0007669"/>
    <property type="project" value="UniProtKB-KW"/>
</dbReference>
<dbReference type="InterPro" id="IPR036662">
    <property type="entry name" value="PTS_EIIA_man-typ_sf"/>
</dbReference>
<dbReference type="eggNOG" id="COG2893">
    <property type="taxonomic scope" value="Bacteria"/>
</dbReference>
<dbReference type="Pfam" id="PF03610">
    <property type="entry name" value="EIIA-man"/>
    <property type="match status" value="1"/>
</dbReference>
<dbReference type="Proteomes" id="UP000000272">
    <property type="component" value="Chromosome"/>
</dbReference>
<dbReference type="GO" id="GO:0005737">
    <property type="term" value="C:cytoplasm"/>
    <property type="evidence" value="ECO:0007669"/>
    <property type="project" value="UniProtKB-SubCell"/>
</dbReference>
<proteinExistence type="predicted"/>
<organism evidence="9 10">
    <name type="scientific">Thermosediminibacter oceani (strain ATCC BAA-1034 / DSM 16646 / JW/IW-1228P)</name>
    <dbReference type="NCBI Taxonomy" id="555079"/>
    <lineage>
        <taxon>Bacteria</taxon>
        <taxon>Bacillati</taxon>
        <taxon>Bacillota</taxon>
        <taxon>Clostridia</taxon>
        <taxon>Thermosediminibacterales</taxon>
        <taxon>Thermosediminibacteraceae</taxon>
        <taxon>Thermosediminibacter</taxon>
    </lineage>
</organism>
<keyword evidence="2" id="KW-0813">Transport</keyword>
<evidence type="ECO:0000313" key="9">
    <source>
        <dbReference type="EMBL" id="ADL08634.1"/>
    </source>
</evidence>
<gene>
    <name evidence="9" type="ordered locus">Toce_1905</name>
</gene>
<keyword evidence="6" id="KW-0598">Phosphotransferase system</keyword>
<dbReference type="AlphaFoldDB" id="D9RZ80"/>
<evidence type="ECO:0000256" key="7">
    <source>
        <dbReference type="ARBA" id="ARBA00022777"/>
    </source>
</evidence>
<dbReference type="KEGG" id="toc:Toce_1905"/>
<protein>
    <submittedName>
        <fullName evidence="9">PTS system fructose subfamily IIA component</fullName>
    </submittedName>
</protein>
<dbReference type="PANTHER" id="PTHR33799:SF1">
    <property type="entry name" value="PTS SYSTEM MANNOSE-SPECIFIC EIIAB COMPONENT-RELATED"/>
    <property type="match status" value="1"/>
</dbReference>
<dbReference type="HOGENOM" id="CLU_123235_1_1_9"/>
<keyword evidence="10" id="KW-1185">Reference proteome</keyword>
<dbReference type="GO" id="GO:0016020">
    <property type="term" value="C:membrane"/>
    <property type="evidence" value="ECO:0007669"/>
    <property type="project" value="InterPro"/>
</dbReference>
<keyword evidence="7" id="KW-0418">Kinase</keyword>
<evidence type="ECO:0000256" key="4">
    <source>
        <dbReference type="ARBA" id="ARBA00022597"/>
    </source>
</evidence>
<dbReference type="InterPro" id="IPR033887">
    <property type="entry name" value="PTS_IIA_man"/>
</dbReference>
<keyword evidence="4" id="KW-0762">Sugar transport</keyword>
<sequence>MIGILIVSHGNLGKELLKSAELIVGNQERTMALGLFPGDNIEEFKNNILETIKMLDEGDGVLIFIDFYGGSPSNVTIIGSRDLEDNLKVEYITGVNMPMIIEALTMRKNYNLSMLKEHCIEKGHCGIKDLRKVISDYEIA</sequence>
<dbReference type="STRING" id="555079.Toce_1905"/>
<dbReference type="RefSeq" id="WP_013276655.1">
    <property type="nucleotide sequence ID" value="NC_014377.1"/>
</dbReference>
<dbReference type="GO" id="GO:0016301">
    <property type="term" value="F:kinase activity"/>
    <property type="evidence" value="ECO:0007669"/>
    <property type="project" value="UniProtKB-KW"/>
</dbReference>
<dbReference type="Gene3D" id="3.40.50.510">
    <property type="entry name" value="Phosphotransferase system, mannose-type IIA component"/>
    <property type="match status" value="1"/>
</dbReference>
<accession>D9RZ80</accession>
<keyword evidence="3" id="KW-0963">Cytoplasm</keyword>
<dbReference type="PANTHER" id="PTHR33799">
    <property type="entry name" value="PTS PERMEASE-RELATED-RELATED"/>
    <property type="match status" value="1"/>
</dbReference>
<reference evidence="9 10" key="1">
    <citation type="journal article" date="2010" name="Stand. Genomic Sci.">
        <title>Complete genome sequence of Thermosediminibacter oceani type strain (JW/IW-1228P).</title>
        <authorList>
            <person name="Pitluck S."/>
            <person name="Yasawong M."/>
            <person name="Munk C."/>
            <person name="Nolan M."/>
            <person name="Lapidus A."/>
            <person name="Lucas S."/>
            <person name="Glavina Del Rio T."/>
            <person name="Tice H."/>
            <person name="Cheng J.F."/>
            <person name="Bruce D."/>
            <person name="Detter C."/>
            <person name="Tapia R."/>
            <person name="Han C."/>
            <person name="Goodwin L."/>
            <person name="Liolios K."/>
            <person name="Ivanova N."/>
            <person name="Mavromatis K."/>
            <person name="Mikhailova N."/>
            <person name="Pati A."/>
            <person name="Chen A."/>
            <person name="Palaniappan K."/>
            <person name="Land M."/>
            <person name="Hauser L."/>
            <person name="Chang Y.J."/>
            <person name="Jeffries C.D."/>
            <person name="Rohde M."/>
            <person name="Spring S."/>
            <person name="Sikorski J."/>
            <person name="Goker M."/>
            <person name="Woyke T."/>
            <person name="Bristow J."/>
            <person name="Eisen J.A."/>
            <person name="Markowitz V."/>
            <person name="Hugenholtz P."/>
            <person name="Kyrpides N.C."/>
            <person name="Klenk H.P."/>
        </authorList>
    </citation>
    <scope>NUCLEOTIDE SEQUENCE [LARGE SCALE GENOMIC DNA]</scope>
    <source>
        <strain evidence="10">ATCC BAA-1034 / DSM 16646 / JW/IW-1228P</strain>
    </source>
</reference>
<dbReference type="PROSITE" id="PS51096">
    <property type="entry name" value="PTS_EIIA_TYPE_4"/>
    <property type="match status" value="1"/>
</dbReference>
<evidence type="ECO:0000256" key="3">
    <source>
        <dbReference type="ARBA" id="ARBA00022490"/>
    </source>
</evidence>
<evidence type="ECO:0000256" key="1">
    <source>
        <dbReference type="ARBA" id="ARBA00004496"/>
    </source>
</evidence>
<keyword evidence="5" id="KW-0808">Transferase</keyword>
<dbReference type="CDD" id="cd00006">
    <property type="entry name" value="PTS_IIA_man"/>
    <property type="match status" value="1"/>
</dbReference>
<evidence type="ECO:0000259" key="8">
    <source>
        <dbReference type="PROSITE" id="PS51096"/>
    </source>
</evidence>
<dbReference type="OrthoDB" id="9799827at2"/>
<dbReference type="InterPro" id="IPR004701">
    <property type="entry name" value="PTS_EIIA_man-typ"/>
</dbReference>
<dbReference type="SUPFAM" id="SSF53062">
    <property type="entry name" value="PTS system fructose IIA component-like"/>
    <property type="match status" value="1"/>
</dbReference>
<comment type="subcellular location">
    <subcellularLocation>
        <location evidence="1">Cytoplasm</location>
    </subcellularLocation>
</comment>
<feature type="domain" description="PTS EIIA type-4" evidence="8">
    <location>
        <begin position="1"/>
        <end position="127"/>
    </location>
</feature>
<dbReference type="EMBL" id="CP002131">
    <property type="protein sequence ID" value="ADL08634.1"/>
    <property type="molecule type" value="Genomic_DNA"/>
</dbReference>
<evidence type="ECO:0000313" key="10">
    <source>
        <dbReference type="Proteomes" id="UP000000272"/>
    </source>
</evidence>
<evidence type="ECO:0000256" key="2">
    <source>
        <dbReference type="ARBA" id="ARBA00022448"/>
    </source>
</evidence>
<evidence type="ECO:0000256" key="5">
    <source>
        <dbReference type="ARBA" id="ARBA00022679"/>
    </source>
</evidence>
<evidence type="ECO:0000256" key="6">
    <source>
        <dbReference type="ARBA" id="ARBA00022683"/>
    </source>
</evidence>